<organism evidence="1 2">
    <name type="scientific">Caerostris darwini</name>
    <dbReference type="NCBI Taxonomy" id="1538125"/>
    <lineage>
        <taxon>Eukaryota</taxon>
        <taxon>Metazoa</taxon>
        <taxon>Ecdysozoa</taxon>
        <taxon>Arthropoda</taxon>
        <taxon>Chelicerata</taxon>
        <taxon>Arachnida</taxon>
        <taxon>Araneae</taxon>
        <taxon>Araneomorphae</taxon>
        <taxon>Entelegynae</taxon>
        <taxon>Araneoidea</taxon>
        <taxon>Araneidae</taxon>
        <taxon>Caerostris</taxon>
    </lineage>
</organism>
<evidence type="ECO:0000313" key="1">
    <source>
        <dbReference type="EMBL" id="GIX87581.1"/>
    </source>
</evidence>
<proteinExistence type="predicted"/>
<evidence type="ECO:0000313" key="2">
    <source>
        <dbReference type="Proteomes" id="UP001054837"/>
    </source>
</evidence>
<dbReference type="EMBL" id="BPLQ01002015">
    <property type="protein sequence ID" value="GIX87581.1"/>
    <property type="molecule type" value="Genomic_DNA"/>
</dbReference>
<sequence length="90" mass="10749">MSNGNGGWRVKPFICLKGRIIICNLIEANEQNWADFKKLENKLWLHLYICVLQKHRQYQIPDNVRKKLLSIHKKEGSQYKYLKDMFPKTS</sequence>
<keyword evidence="2" id="KW-1185">Reference proteome</keyword>
<gene>
    <name evidence="1" type="ORF">CDAR_212121</name>
</gene>
<reference evidence="1 2" key="1">
    <citation type="submission" date="2021-06" db="EMBL/GenBank/DDBJ databases">
        <title>Caerostris darwini draft genome.</title>
        <authorList>
            <person name="Kono N."/>
            <person name="Arakawa K."/>
        </authorList>
    </citation>
    <scope>NUCLEOTIDE SEQUENCE [LARGE SCALE GENOMIC DNA]</scope>
</reference>
<protein>
    <submittedName>
        <fullName evidence="1">Uncharacterized protein</fullName>
    </submittedName>
</protein>
<dbReference type="Proteomes" id="UP001054837">
    <property type="component" value="Unassembled WGS sequence"/>
</dbReference>
<dbReference type="AlphaFoldDB" id="A0AAV4NVE0"/>
<accession>A0AAV4NVE0</accession>
<comment type="caution">
    <text evidence="1">The sequence shown here is derived from an EMBL/GenBank/DDBJ whole genome shotgun (WGS) entry which is preliminary data.</text>
</comment>
<name>A0AAV4NVE0_9ARAC</name>